<dbReference type="InterPro" id="IPR000276">
    <property type="entry name" value="GPCR_Rhodpsn"/>
</dbReference>
<feature type="domain" description="G-protein coupled receptors family 1 profile" evidence="9">
    <location>
        <begin position="27"/>
        <end position="279"/>
    </location>
</feature>
<dbReference type="InterPro" id="IPR017452">
    <property type="entry name" value="GPCR_Rhodpsn_7TM"/>
</dbReference>
<evidence type="ECO:0000313" key="10">
    <source>
        <dbReference type="EMBL" id="KAJ3250897.1"/>
    </source>
</evidence>
<keyword evidence="2" id="KW-1003">Cell membrane</keyword>
<dbReference type="PROSITE" id="PS00237">
    <property type="entry name" value="G_PROTEIN_RECEP_F1_1"/>
    <property type="match status" value="1"/>
</dbReference>
<keyword evidence="7" id="KW-0807">Transducer</keyword>
<evidence type="ECO:0000256" key="8">
    <source>
        <dbReference type="SAM" id="Phobius"/>
    </source>
</evidence>
<evidence type="ECO:0000313" key="11">
    <source>
        <dbReference type="Proteomes" id="UP001210925"/>
    </source>
</evidence>
<keyword evidence="7" id="KW-0297">G-protein coupled receptor</keyword>
<feature type="transmembrane region" description="Helical" evidence="8">
    <location>
        <begin position="93"/>
        <end position="112"/>
    </location>
</feature>
<dbReference type="GO" id="GO:0004930">
    <property type="term" value="F:G protein-coupled receptor activity"/>
    <property type="evidence" value="ECO:0007669"/>
    <property type="project" value="UniProtKB-KW"/>
</dbReference>
<comment type="subcellular location">
    <subcellularLocation>
        <location evidence="1">Cell membrane</location>
        <topology evidence="1">Multi-pass membrane protein</topology>
    </subcellularLocation>
</comment>
<evidence type="ECO:0000256" key="1">
    <source>
        <dbReference type="ARBA" id="ARBA00004651"/>
    </source>
</evidence>
<evidence type="ECO:0000256" key="2">
    <source>
        <dbReference type="ARBA" id="ARBA00022475"/>
    </source>
</evidence>
<feature type="transmembrane region" description="Helical" evidence="8">
    <location>
        <begin position="22"/>
        <end position="43"/>
    </location>
</feature>
<sequence>MGDYIPFTMVNSSIPLSDTEYIYAQISSVFSILAVVGYIPIFFSSFRPIDNPRFLFILSLAVADFVLCLVHTITNSINLFNHAFALGPDGCIATILIDDAFSVATNFSLVAITFERYMAIIHGINFNYKQTTLILIALWGFSLLFGLYPALVNSMDTLVVLGHAKLNCEYKWFSDEPIAYPISILAVLFLIWVPSMLFYAYYKIIQMYFSKRKAGKKITQKERLLLIKSIIICSSQLVLWTPYFICILYETVTHKQLQIVDGVANISAIVNSFANCLILYIFDFNIQANVRDLFNLPSVLPPKGNSH</sequence>
<keyword evidence="3 7" id="KW-0812">Transmembrane</keyword>
<proteinExistence type="inferred from homology"/>
<gene>
    <name evidence="10" type="ORF">HK103_003058</name>
</gene>
<feature type="transmembrane region" description="Helical" evidence="8">
    <location>
        <begin position="133"/>
        <end position="151"/>
    </location>
</feature>
<dbReference type="EMBL" id="JADGKB010000215">
    <property type="protein sequence ID" value="KAJ3250897.1"/>
    <property type="molecule type" value="Genomic_DNA"/>
</dbReference>
<feature type="transmembrane region" description="Helical" evidence="8">
    <location>
        <begin position="178"/>
        <end position="202"/>
    </location>
</feature>
<keyword evidence="5 8" id="KW-0472">Membrane</keyword>
<dbReference type="Gene3D" id="1.20.1070.10">
    <property type="entry name" value="Rhodopsin 7-helix transmembrane proteins"/>
    <property type="match status" value="1"/>
</dbReference>
<keyword evidence="11" id="KW-1185">Reference proteome</keyword>
<dbReference type="PRINTS" id="PR00237">
    <property type="entry name" value="GPCRRHODOPSN"/>
</dbReference>
<feature type="non-terminal residue" evidence="10">
    <location>
        <position position="307"/>
    </location>
</feature>
<dbReference type="CDD" id="cd00637">
    <property type="entry name" value="7tm_classA_rhodopsin-like"/>
    <property type="match status" value="1"/>
</dbReference>
<reference evidence="10" key="1">
    <citation type="submission" date="2020-05" db="EMBL/GenBank/DDBJ databases">
        <title>Phylogenomic resolution of chytrid fungi.</title>
        <authorList>
            <person name="Stajich J.E."/>
            <person name="Amses K."/>
            <person name="Simmons R."/>
            <person name="Seto K."/>
            <person name="Myers J."/>
            <person name="Bonds A."/>
            <person name="Quandt C.A."/>
            <person name="Barry K."/>
            <person name="Liu P."/>
            <person name="Grigoriev I."/>
            <person name="Longcore J.E."/>
            <person name="James T.Y."/>
        </authorList>
    </citation>
    <scope>NUCLEOTIDE SEQUENCE</scope>
    <source>
        <strain evidence="10">PLAUS21</strain>
    </source>
</reference>
<accession>A0AAD5Y4K8</accession>
<evidence type="ECO:0000256" key="3">
    <source>
        <dbReference type="ARBA" id="ARBA00022692"/>
    </source>
</evidence>
<dbReference type="PROSITE" id="PS50262">
    <property type="entry name" value="G_PROTEIN_RECEP_F1_2"/>
    <property type="match status" value="1"/>
</dbReference>
<keyword evidence="4 8" id="KW-1133">Transmembrane helix</keyword>
<keyword evidence="6 7" id="KW-0675">Receptor</keyword>
<comment type="similarity">
    <text evidence="7">Belongs to the G-protein coupled receptor 1 family.</text>
</comment>
<evidence type="ECO:0000256" key="7">
    <source>
        <dbReference type="RuleBase" id="RU000688"/>
    </source>
</evidence>
<feature type="transmembrane region" description="Helical" evidence="8">
    <location>
        <begin position="223"/>
        <end position="243"/>
    </location>
</feature>
<name>A0AAD5Y4K8_9FUNG</name>
<dbReference type="GO" id="GO:0005886">
    <property type="term" value="C:plasma membrane"/>
    <property type="evidence" value="ECO:0007669"/>
    <property type="project" value="UniProtKB-SubCell"/>
</dbReference>
<organism evidence="10 11">
    <name type="scientific">Boothiomyces macroporosus</name>
    <dbReference type="NCBI Taxonomy" id="261099"/>
    <lineage>
        <taxon>Eukaryota</taxon>
        <taxon>Fungi</taxon>
        <taxon>Fungi incertae sedis</taxon>
        <taxon>Chytridiomycota</taxon>
        <taxon>Chytridiomycota incertae sedis</taxon>
        <taxon>Chytridiomycetes</taxon>
        <taxon>Rhizophydiales</taxon>
        <taxon>Terramycetaceae</taxon>
        <taxon>Boothiomyces</taxon>
    </lineage>
</organism>
<feature type="transmembrane region" description="Helical" evidence="8">
    <location>
        <begin position="263"/>
        <end position="282"/>
    </location>
</feature>
<feature type="transmembrane region" description="Helical" evidence="8">
    <location>
        <begin position="55"/>
        <end position="73"/>
    </location>
</feature>
<evidence type="ECO:0000256" key="5">
    <source>
        <dbReference type="ARBA" id="ARBA00023136"/>
    </source>
</evidence>
<evidence type="ECO:0000256" key="6">
    <source>
        <dbReference type="ARBA" id="ARBA00023170"/>
    </source>
</evidence>
<protein>
    <recommendedName>
        <fullName evidence="9">G-protein coupled receptors family 1 profile domain-containing protein</fullName>
    </recommendedName>
</protein>
<evidence type="ECO:0000259" key="9">
    <source>
        <dbReference type="PROSITE" id="PS50262"/>
    </source>
</evidence>
<dbReference type="PANTHER" id="PTHR24241">
    <property type="entry name" value="NEUROPEPTIDE RECEPTOR-RELATED G-PROTEIN COUPLED RECEPTOR"/>
    <property type="match status" value="1"/>
</dbReference>
<dbReference type="SUPFAM" id="SSF81321">
    <property type="entry name" value="Family A G protein-coupled receptor-like"/>
    <property type="match status" value="1"/>
</dbReference>
<dbReference type="Pfam" id="PF00001">
    <property type="entry name" value="7tm_1"/>
    <property type="match status" value="1"/>
</dbReference>
<comment type="caution">
    <text evidence="10">The sequence shown here is derived from an EMBL/GenBank/DDBJ whole genome shotgun (WGS) entry which is preliminary data.</text>
</comment>
<dbReference type="Proteomes" id="UP001210925">
    <property type="component" value="Unassembled WGS sequence"/>
</dbReference>
<dbReference type="AlphaFoldDB" id="A0AAD5Y4K8"/>
<evidence type="ECO:0000256" key="4">
    <source>
        <dbReference type="ARBA" id="ARBA00022989"/>
    </source>
</evidence>